<reference evidence="5" key="1">
    <citation type="submission" date="2016-10" db="EMBL/GenBank/DDBJ databases">
        <authorList>
            <person name="Varghese N."/>
            <person name="Submissions S."/>
        </authorList>
    </citation>
    <scope>NUCLEOTIDE SEQUENCE [LARGE SCALE GENOMIC DNA]</scope>
    <source>
        <strain evidence="5">MPL-11</strain>
    </source>
</reference>
<evidence type="ECO:0000313" key="4">
    <source>
        <dbReference type="EMBL" id="SDQ20506.1"/>
    </source>
</evidence>
<accession>A0A1H0Z081</accession>
<organism evidence="4 5">
    <name type="scientific">Carnobacterium viridans</name>
    <dbReference type="NCBI Taxonomy" id="174587"/>
    <lineage>
        <taxon>Bacteria</taxon>
        <taxon>Bacillati</taxon>
        <taxon>Bacillota</taxon>
        <taxon>Bacilli</taxon>
        <taxon>Lactobacillales</taxon>
        <taxon>Carnobacteriaceae</taxon>
        <taxon>Carnobacterium</taxon>
    </lineage>
</organism>
<keyword evidence="5" id="KW-1185">Reference proteome</keyword>
<evidence type="ECO:0000256" key="3">
    <source>
        <dbReference type="SAM" id="SignalP"/>
    </source>
</evidence>
<dbReference type="Proteomes" id="UP000199481">
    <property type="component" value="Unassembled WGS sequence"/>
</dbReference>
<evidence type="ECO:0000256" key="2">
    <source>
        <dbReference type="SAM" id="MobiDB-lite"/>
    </source>
</evidence>
<dbReference type="PROSITE" id="PS51257">
    <property type="entry name" value="PROKAR_LIPOPROTEIN"/>
    <property type="match status" value="1"/>
</dbReference>
<dbReference type="AlphaFoldDB" id="A0A1H0Z081"/>
<evidence type="ECO:0000256" key="1">
    <source>
        <dbReference type="ARBA" id="ARBA00022729"/>
    </source>
</evidence>
<evidence type="ECO:0000313" key="5">
    <source>
        <dbReference type="Proteomes" id="UP000199481"/>
    </source>
</evidence>
<name>A0A1H0Z081_9LACT</name>
<feature type="signal peptide" evidence="3">
    <location>
        <begin position="1"/>
        <end position="18"/>
    </location>
</feature>
<feature type="chain" id="PRO_5038588116" description="DUF4352 domain-containing protein" evidence="3">
    <location>
        <begin position="19"/>
        <end position="210"/>
    </location>
</feature>
<protein>
    <recommendedName>
        <fullName evidence="6">DUF4352 domain-containing protein</fullName>
    </recommendedName>
</protein>
<sequence length="210" mass="22575">MNKFKYITLLGFSSLLLAACGESSDVTVESVSSNSATSTAEEVSSEAESSEETSAPGKRSNPVSIGESATWDVLYSDADYNPLEGTVTTTISNIIRGEEAINQLMEANEFNEAAPEGYEWVIFDMSLVLDEGSEDDPFNTSTILITPISSDGSEVSQSTYATFEDGTAFGWKDLYKGGNDSGKVGLIIPEGDETLIEISDMNTSVFYKLK</sequence>
<dbReference type="Gene3D" id="2.60.40.1240">
    <property type="match status" value="1"/>
</dbReference>
<feature type="compositionally biased region" description="Low complexity" evidence="2">
    <location>
        <begin position="31"/>
        <end position="42"/>
    </location>
</feature>
<dbReference type="EMBL" id="FNJW01000008">
    <property type="protein sequence ID" value="SDQ20506.1"/>
    <property type="molecule type" value="Genomic_DNA"/>
</dbReference>
<evidence type="ECO:0008006" key="6">
    <source>
        <dbReference type="Google" id="ProtNLM"/>
    </source>
</evidence>
<gene>
    <name evidence="4" type="ORF">SAMN04487752_1237</name>
</gene>
<dbReference type="RefSeq" id="WP_089976189.1">
    <property type="nucleotide sequence ID" value="NZ_CP084916.1"/>
</dbReference>
<dbReference type="OrthoDB" id="1756107at2"/>
<proteinExistence type="predicted"/>
<dbReference type="InterPro" id="IPR029050">
    <property type="entry name" value="Immunoprotect_excell_Ig-like"/>
</dbReference>
<feature type="region of interest" description="Disordered" evidence="2">
    <location>
        <begin position="31"/>
        <end position="63"/>
    </location>
</feature>
<keyword evidence="1 3" id="KW-0732">Signal</keyword>